<dbReference type="InterPro" id="IPR027417">
    <property type="entry name" value="P-loop_NTPase"/>
</dbReference>
<dbReference type="Gene3D" id="3.40.50.300">
    <property type="entry name" value="P-loop containing nucleotide triphosphate hydrolases"/>
    <property type="match status" value="1"/>
</dbReference>
<gene>
    <name evidence="1" type="ORF">H1P_390012</name>
</gene>
<dbReference type="AlphaFoldDB" id="A0A563VWV9"/>
<dbReference type="Proteomes" id="UP000320055">
    <property type="component" value="Unassembled WGS sequence"/>
</dbReference>
<organism evidence="1 2">
    <name type="scientific">Hyella patelloides LEGE 07179</name>
    <dbReference type="NCBI Taxonomy" id="945734"/>
    <lineage>
        <taxon>Bacteria</taxon>
        <taxon>Bacillati</taxon>
        <taxon>Cyanobacteriota</taxon>
        <taxon>Cyanophyceae</taxon>
        <taxon>Pleurocapsales</taxon>
        <taxon>Hyellaceae</taxon>
        <taxon>Hyella</taxon>
    </lineage>
</organism>
<sequence>MKNKVFGLGLSKTGTSSLTRALTVLGYKSAHFIKVHQFDKYDAITDTPVPVIYPALDQQYPNAKFVLTLRDAEDWVKSFAGHIERQEWTKRYPKMRSDALLATMQLYGTIYFDRQKFLDGYNRYNEEVKAYFADRKDDLLIMDICQGDGWEKLCPFLGVPIPETPFPVKNAQKNITKPKQLASRFLHNIGLLEG</sequence>
<keyword evidence="2" id="KW-1185">Reference proteome</keyword>
<dbReference type="PANTHER" id="PTHR36978">
    <property type="entry name" value="P-LOOP CONTAINING NUCLEOTIDE TRIPHOSPHATE HYDROLASE"/>
    <property type="match status" value="1"/>
</dbReference>
<protein>
    <recommendedName>
        <fullName evidence="3">Sulfotransferase family protein</fullName>
    </recommendedName>
</protein>
<reference evidence="1 2" key="1">
    <citation type="submission" date="2019-01" db="EMBL/GenBank/DDBJ databases">
        <authorList>
            <person name="Brito A."/>
        </authorList>
    </citation>
    <scope>NUCLEOTIDE SEQUENCE [LARGE SCALE GENOMIC DNA]</scope>
    <source>
        <strain evidence="1">1</strain>
    </source>
</reference>
<dbReference type="OrthoDB" id="9806624at2"/>
<dbReference type="EMBL" id="CAACVJ010000323">
    <property type="protein sequence ID" value="VEP15944.1"/>
    <property type="molecule type" value="Genomic_DNA"/>
</dbReference>
<name>A0A563VWV9_9CYAN</name>
<dbReference type="Pfam" id="PF17784">
    <property type="entry name" value="Sulfotransfer_4"/>
    <property type="match status" value="2"/>
</dbReference>
<evidence type="ECO:0008006" key="3">
    <source>
        <dbReference type="Google" id="ProtNLM"/>
    </source>
</evidence>
<dbReference type="RefSeq" id="WP_144865760.1">
    <property type="nucleotide sequence ID" value="NZ_LR213799.1"/>
</dbReference>
<evidence type="ECO:0000313" key="1">
    <source>
        <dbReference type="EMBL" id="VEP15944.1"/>
    </source>
</evidence>
<dbReference type="InterPro" id="IPR040632">
    <property type="entry name" value="Sulfotransfer_4"/>
</dbReference>
<proteinExistence type="predicted"/>
<dbReference type="PANTHER" id="PTHR36978:SF4">
    <property type="entry name" value="P-LOOP CONTAINING NUCLEOSIDE TRIPHOSPHATE HYDROLASE PROTEIN"/>
    <property type="match status" value="1"/>
</dbReference>
<dbReference type="SUPFAM" id="SSF52540">
    <property type="entry name" value="P-loop containing nucleoside triphosphate hydrolases"/>
    <property type="match status" value="1"/>
</dbReference>
<accession>A0A563VWV9</accession>
<evidence type="ECO:0000313" key="2">
    <source>
        <dbReference type="Proteomes" id="UP000320055"/>
    </source>
</evidence>